<dbReference type="Gene3D" id="3.40.50.150">
    <property type="entry name" value="Vaccinia Virus protein VP39"/>
    <property type="match status" value="1"/>
</dbReference>
<name>A0A1E3XE65_9BACT</name>
<dbReference type="SUPFAM" id="SSF53335">
    <property type="entry name" value="S-adenosyl-L-methionine-dependent methyltransferases"/>
    <property type="match status" value="1"/>
</dbReference>
<dbReference type="CDD" id="cd02440">
    <property type="entry name" value="AdoMet_MTases"/>
    <property type="match status" value="1"/>
</dbReference>
<dbReference type="InterPro" id="IPR029063">
    <property type="entry name" value="SAM-dependent_MTases_sf"/>
</dbReference>
<dbReference type="InterPro" id="IPR013216">
    <property type="entry name" value="Methyltransf_11"/>
</dbReference>
<dbReference type="EMBL" id="MAYW01000017">
    <property type="protein sequence ID" value="ODS33898.1"/>
    <property type="molecule type" value="Genomic_DNA"/>
</dbReference>
<feature type="domain" description="Methyltransferase type 11" evidence="1">
    <location>
        <begin position="7"/>
        <end position="77"/>
    </location>
</feature>
<gene>
    <name evidence="2" type="ORF">SCARUB_00969</name>
</gene>
<dbReference type="GO" id="GO:0008757">
    <property type="term" value="F:S-adenosylmethionine-dependent methyltransferase activity"/>
    <property type="evidence" value="ECO:0007669"/>
    <property type="project" value="InterPro"/>
</dbReference>
<sequence>MWLNHKFQITGVDLSPTNVEILKRKGYKAICGSVTNLELEDHISDFTVCNGVINVTSDPFLAFKELVRITKPSGYIFLNVTNKFNPYYYIIYKAAYPIRYIYWNWSKSIIDYIYPISKIFFQPFAYLIYKQFLDDQSGKTIFMDGVMAPRMALFSKSMLRSYAKRCNTEIIKFDYNRYYLSLASIMKVN</sequence>
<proteinExistence type="predicted"/>
<dbReference type="AlphaFoldDB" id="A0A1E3XE65"/>
<dbReference type="Pfam" id="PF08241">
    <property type="entry name" value="Methyltransf_11"/>
    <property type="match status" value="1"/>
</dbReference>
<keyword evidence="2" id="KW-0808">Transferase</keyword>
<reference evidence="2 3" key="1">
    <citation type="submission" date="2016-07" db="EMBL/GenBank/DDBJ databases">
        <title>Draft genome of Scalindua rubra, obtained from a brine-seawater interface in the Red Sea, sheds light on salt adaptation in anammox bacteria.</title>
        <authorList>
            <person name="Speth D.R."/>
            <person name="Lagkouvardos I."/>
            <person name="Wang Y."/>
            <person name="Qian P.-Y."/>
            <person name="Dutilh B.E."/>
            <person name="Jetten M.S."/>
        </authorList>
    </citation>
    <scope>NUCLEOTIDE SEQUENCE [LARGE SCALE GENOMIC DNA]</scope>
    <source>
        <strain evidence="2">BSI-1</strain>
    </source>
</reference>
<dbReference type="Proteomes" id="UP000094056">
    <property type="component" value="Unassembled WGS sequence"/>
</dbReference>
<evidence type="ECO:0000259" key="1">
    <source>
        <dbReference type="Pfam" id="PF08241"/>
    </source>
</evidence>
<comment type="caution">
    <text evidence="2">The sequence shown here is derived from an EMBL/GenBank/DDBJ whole genome shotgun (WGS) entry which is preliminary data.</text>
</comment>
<dbReference type="GO" id="GO:0032259">
    <property type="term" value="P:methylation"/>
    <property type="evidence" value="ECO:0007669"/>
    <property type="project" value="UniProtKB-KW"/>
</dbReference>
<organism evidence="2 3">
    <name type="scientific">Candidatus Scalindua rubra</name>
    <dbReference type="NCBI Taxonomy" id="1872076"/>
    <lineage>
        <taxon>Bacteria</taxon>
        <taxon>Pseudomonadati</taxon>
        <taxon>Planctomycetota</taxon>
        <taxon>Candidatus Brocadiia</taxon>
        <taxon>Candidatus Brocadiales</taxon>
        <taxon>Candidatus Scalinduaceae</taxon>
        <taxon>Candidatus Scalindua</taxon>
    </lineage>
</organism>
<protein>
    <submittedName>
        <fullName evidence="2">Methyltransferase domain protein</fullName>
    </submittedName>
</protein>
<accession>A0A1E3XE65</accession>
<evidence type="ECO:0000313" key="2">
    <source>
        <dbReference type="EMBL" id="ODS33898.1"/>
    </source>
</evidence>
<keyword evidence="2" id="KW-0489">Methyltransferase</keyword>
<evidence type="ECO:0000313" key="3">
    <source>
        <dbReference type="Proteomes" id="UP000094056"/>
    </source>
</evidence>